<proteinExistence type="predicted"/>
<organism evidence="1 2">
    <name type="scientific">Necator americanus</name>
    <name type="common">Human hookworm</name>
    <dbReference type="NCBI Taxonomy" id="51031"/>
    <lineage>
        <taxon>Eukaryota</taxon>
        <taxon>Metazoa</taxon>
        <taxon>Ecdysozoa</taxon>
        <taxon>Nematoda</taxon>
        <taxon>Chromadorea</taxon>
        <taxon>Rhabditida</taxon>
        <taxon>Rhabditina</taxon>
        <taxon>Rhabditomorpha</taxon>
        <taxon>Strongyloidea</taxon>
        <taxon>Ancylostomatidae</taxon>
        <taxon>Bunostominae</taxon>
        <taxon>Necator</taxon>
    </lineage>
</organism>
<reference evidence="2" key="1">
    <citation type="journal article" date="2014" name="Nat. Genet.">
        <title>Genome of the human hookworm Necator americanus.</title>
        <authorList>
            <person name="Tang Y.T."/>
            <person name="Gao X."/>
            <person name="Rosa B.A."/>
            <person name="Abubucker S."/>
            <person name="Hallsworth-Pepin K."/>
            <person name="Martin J."/>
            <person name="Tyagi R."/>
            <person name="Heizer E."/>
            <person name="Zhang X."/>
            <person name="Bhonagiri-Palsikar V."/>
            <person name="Minx P."/>
            <person name="Warren W.C."/>
            <person name="Wang Q."/>
            <person name="Zhan B."/>
            <person name="Hotez P.J."/>
            <person name="Sternberg P.W."/>
            <person name="Dougall A."/>
            <person name="Gaze S.T."/>
            <person name="Mulvenna J."/>
            <person name="Sotillo J."/>
            <person name="Ranganathan S."/>
            <person name="Rabelo E.M."/>
            <person name="Wilson R.K."/>
            <person name="Felgner P.L."/>
            <person name="Bethony J."/>
            <person name="Hawdon J.M."/>
            <person name="Gasser R.B."/>
            <person name="Loukas A."/>
            <person name="Mitreva M."/>
        </authorList>
    </citation>
    <scope>NUCLEOTIDE SEQUENCE [LARGE SCALE GENOMIC DNA]</scope>
</reference>
<evidence type="ECO:0000313" key="2">
    <source>
        <dbReference type="Proteomes" id="UP000053676"/>
    </source>
</evidence>
<dbReference type="Proteomes" id="UP000053676">
    <property type="component" value="Unassembled WGS sequence"/>
</dbReference>
<keyword evidence="2" id="KW-1185">Reference proteome</keyword>
<dbReference type="AlphaFoldDB" id="W2TR34"/>
<gene>
    <name evidence="1" type="ORF">NECAME_17232</name>
</gene>
<dbReference type="KEGG" id="nai:NECAME_17232"/>
<accession>W2TR34</accession>
<evidence type="ECO:0000313" key="1">
    <source>
        <dbReference type="EMBL" id="ETN84134.1"/>
    </source>
</evidence>
<sequence>MSFMFKECPYLLLTTTALPTLEDDDNEFIPIPKNSEEKDVRTSTKPPFGWQQYGWGADVGNLFARIMDHIRDFVGTVLVRASGQNVWIEMKNSFDIKVNKTDDENHIENECCMRSYVFEDHALFDEKAKLIT</sequence>
<dbReference type="EMBL" id="KI658011">
    <property type="protein sequence ID" value="ETN84134.1"/>
    <property type="molecule type" value="Genomic_DNA"/>
</dbReference>
<name>W2TR34_NECAM</name>
<protein>
    <submittedName>
        <fullName evidence="1">Uncharacterized protein</fullName>
    </submittedName>
</protein>